<accession>A0A8J2RD29</accession>
<gene>
    <name evidence="6" type="ORF">DGAL_LOCUS4466</name>
</gene>
<reference evidence="6" key="1">
    <citation type="submission" date="2021-11" db="EMBL/GenBank/DDBJ databases">
        <authorList>
            <person name="Schell T."/>
        </authorList>
    </citation>
    <scope>NUCLEOTIDE SEQUENCE</scope>
    <source>
        <strain evidence="6">M5</strain>
    </source>
</reference>
<keyword evidence="7" id="KW-1185">Reference proteome</keyword>
<name>A0A8J2RD29_9CRUS</name>
<proteinExistence type="predicted"/>
<organism evidence="6 7">
    <name type="scientific">Daphnia galeata</name>
    <dbReference type="NCBI Taxonomy" id="27404"/>
    <lineage>
        <taxon>Eukaryota</taxon>
        <taxon>Metazoa</taxon>
        <taxon>Ecdysozoa</taxon>
        <taxon>Arthropoda</taxon>
        <taxon>Crustacea</taxon>
        <taxon>Branchiopoda</taxon>
        <taxon>Diplostraca</taxon>
        <taxon>Cladocera</taxon>
        <taxon>Anomopoda</taxon>
        <taxon>Daphniidae</taxon>
        <taxon>Daphnia</taxon>
    </lineage>
</organism>
<evidence type="ECO:0000313" key="6">
    <source>
        <dbReference type="EMBL" id="CAH0102088.1"/>
    </source>
</evidence>
<evidence type="ECO:0000256" key="3">
    <source>
        <dbReference type="ARBA" id="ARBA00022833"/>
    </source>
</evidence>
<sequence length="555" mass="64024">MASQPAEEEMKEIEQIGVDIIENLHRRNMYLVLKQIFEKLDRESLMNVELTSQAWKAAISNVNLSMFWNIQFQQKFANSLLWDKLYRFNVEKGLDFASKDFLFPRILFNKIQYTVETITKNWTECDSTNNYIQEDRMNSVKSIQITDKYVSILFDDFKSKIWNRHTLKVEQEIQTAEEHGCCVLYEDVFMHTHGQQITVRHLRTKKEEIFPTPIDGNNYIARLFAANGFLVAGLNLKYNGGRSRLSHTAIIWKIKSPFEIEWNNFQMVPSLNFYQVFMDKRFLIFEYSHHVDSKVFDVRQMSEPREKGKVFEIASCYLEHIYHDGFIFWDSSFSGSTTTISMLDIESGNIKTVNLLADNSNKDVQVNIDSGFLLACCECGEQWFLTTKLQVWDLKTIMDSSTSSQIIQPLIDISVCPLPFIRSVSTMSLHSDILGIVCVSEVFYSPYVRSSYAIRTISFLPACNFCKEIRKNLRRCERCNLVKYCDSDCQQADWDHHKELCLRKKDVSVLNELSEVKATISAAVGSSTDSAVGSELSAQVISESSDGSLSQQQEL</sequence>
<dbReference type="PROSITE" id="PS01360">
    <property type="entry name" value="ZF_MYND_1"/>
    <property type="match status" value="1"/>
</dbReference>
<dbReference type="Pfam" id="PF00646">
    <property type="entry name" value="F-box"/>
    <property type="match status" value="1"/>
</dbReference>
<dbReference type="PROSITE" id="PS50865">
    <property type="entry name" value="ZF_MYND_2"/>
    <property type="match status" value="1"/>
</dbReference>
<protein>
    <recommendedName>
        <fullName evidence="5">MYND-type domain-containing protein</fullName>
    </recommendedName>
</protein>
<evidence type="ECO:0000313" key="7">
    <source>
        <dbReference type="Proteomes" id="UP000789390"/>
    </source>
</evidence>
<dbReference type="InterPro" id="IPR036047">
    <property type="entry name" value="F-box-like_dom_sf"/>
</dbReference>
<dbReference type="AlphaFoldDB" id="A0A8J2RD29"/>
<dbReference type="OrthoDB" id="9922773at2759"/>
<dbReference type="Proteomes" id="UP000789390">
    <property type="component" value="Unassembled WGS sequence"/>
</dbReference>
<comment type="caution">
    <text evidence="6">The sequence shown here is derived from an EMBL/GenBank/DDBJ whole genome shotgun (WGS) entry which is preliminary data.</text>
</comment>
<evidence type="ECO:0000256" key="1">
    <source>
        <dbReference type="ARBA" id="ARBA00022723"/>
    </source>
</evidence>
<dbReference type="SUPFAM" id="SSF144232">
    <property type="entry name" value="HIT/MYND zinc finger-like"/>
    <property type="match status" value="1"/>
</dbReference>
<feature type="domain" description="MYND-type" evidence="5">
    <location>
        <begin position="463"/>
        <end position="501"/>
    </location>
</feature>
<evidence type="ECO:0000259" key="5">
    <source>
        <dbReference type="PROSITE" id="PS50865"/>
    </source>
</evidence>
<dbReference type="SUPFAM" id="SSF81383">
    <property type="entry name" value="F-box domain"/>
    <property type="match status" value="1"/>
</dbReference>
<dbReference type="InterPro" id="IPR002893">
    <property type="entry name" value="Znf_MYND"/>
</dbReference>
<dbReference type="Gene3D" id="1.20.1280.50">
    <property type="match status" value="1"/>
</dbReference>
<evidence type="ECO:0000256" key="4">
    <source>
        <dbReference type="PROSITE-ProRule" id="PRU00134"/>
    </source>
</evidence>
<evidence type="ECO:0000256" key="2">
    <source>
        <dbReference type="ARBA" id="ARBA00022771"/>
    </source>
</evidence>
<dbReference type="Pfam" id="PF01753">
    <property type="entry name" value="zf-MYND"/>
    <property type="match status" value="1"/>
</dbReference>
<dbReference type="EMBL" id="CAKKLH010000073">
    <property type="protein sequence ID" value="CAH0102088.1"/>
    <property type="molecule type" value="Genomic_DNA"/>
</dbReference>
<dbReference type="GO" id="GO:0008270">
    <property type="term" value="F:zinc ion binding"/>
    <property type="evidence" value="ECO:0007669"/>
    <property type="project" value="UniProtKB-KW"/>
</dbReference>
<dbReference type="Gene3D" id="6.10.140.2220">
    <property type="match status" value="1"/>
</dbReference>
<keyword evidence="2 4" id="KW-0863">Zinc-finger</keyword>
<dbReference type="InterPro" id="IPR001810">
    <property type="entry name" value="F-box_dom"/>
</dbReference>
<keyword evidence="1" id="KW-0479">Metal-binding</keyword>
<keyword evidence="3" id="KW-0862">Zinc</keyword>